<dbReference type="EMBL" id="JAIZAY010000001">
    <property type="protein sequence ID" value="KAJ8051005.1"/>
    <property type="molecule type" value="Genomic_DNA"/>
</dbReference>
<dbReference type="EC" id="2.3.1.5" evidence="2"/>
<dbReference type="PANTHER" id="PTHR11786">
    <property type="entry name" value="N-HYDROXYARYLAMINE O-ACETYLTRANSFERASE"/>
    <property type="match status" value="1"/>
</dbReference>
<dbReference type="PANTHER" id="PTHR11786:SF0">
    <property type="entry name" value="ARYLAMINE N-ACETYLTRANSFERASE 4-RELATED"/>
    <property type="match status" value="1"/>
</dbReference>
<organism evidence="3 4">
    <name type="scientific">Holothuria leucospilota</name>
    <name type="common">Black long sea cucumber</name>
    <name type="synonym">Mertensiothuria leucospilota</name>
    <dbReference type="NCBI Taxonomy" id="206669"/>
    <lineage>
        <taxon>Eukaryota</taxon>
        <taxon>Metazoa</taxon>
        <taxon>Echinodermata</taxon>
        <taxon>Eleutherozoa</taxon>
        <taxon>Echinozoa</taxon>
        <taxon>Holothuroidea</taxon>
        <taxon>Aspidochirotacea</taxon>
        <taxon>Aspidochirotida</taxon>
        <taxon>Holothuriidae</taxon>
        <taxon>Holothuria</taxon>
    </lineage>
</organism>
<protein>
    <recommendedName>
        <fullName evidence="2">arylamine N-acetyltransferase</fullName>
        <ecNumber evidence="2">2.3.1.5</ecNumber>
    </recommendedName>
</protein>
<gene>
    <name evidence="3" type="ORF">HOLleu_04409</name>
</gene>
<dbReference type="Gene3D" id="3.30.2140.20">
    <property type="match status" value="1"/>
</dbReference>
<dbReference type="InterPro" id="IPR001447">
    <property type="entry name" value="Arylamine_N-AcTrfase"/>
</dbReference>
<evidence type="ECO:0000313" key="3">
    <source>
        <dbReference type="EMBL" id="KAJ8051005.1"/>
    </source>
</evidence>
<keyword evidence="4" id="KW-1185">Reference proteome</keyword>
<proteinExistence type="inferred from homology"/>
<comment type="similarity">
    <text evidence="1">Belongs to the arylamine N-acetyltransferase family.</text>
</comment>
<dbReference type="AlphaFoldDB" id="A0A9Q1CU50"/>
<dbReference type="Pfam" id="PF00797">
    <property type="entry name" value="Acetyltransf_2"/>
    <property type="match status" value="1"/>
</dbReference>
<comment type="caution">
    <text evidence="3">The sequence shown here is derived from an EMBL/GenBank/DDBJ whole genome shotgun (WGS) entry which is preliminary data.</text>
</comment>
<accession>A0A9Q1CU50</accession>
<reference evidence="3" key="1">
    <citation type="submission" date="2021-10" db="EMBL/GenBank/DDBJ databases">
        <title>Tropical sea cucumber genome reveals ecological adaptation and Cuvierian tubules defense mechanism.</title>
        <authorList>
            <person name="Chen T."/>
        </authorList>
    </citation>
    <scope>NUCLEOTIDE SEQUENCE</scope>
    <source>
        <strain evidence="3">Nanhai2018</strain>
        <tissue evidence="3">Muscle</tissue>
    </source>
</reference>
<dbReference type="SUPFAM" id="SSF54001">
    <property type="entry name" value="Cysteine proteinases"/>
    <property type="match status" value="1"/>
</dbReference>
<evidence type="ECO:0000256" key="2">
    <source>
        <dbReference type="ARBA" id="ARBA00012701"/>
    </source>
</evidence>
<evidence type="ECO:0000256" key="1">
    <source>
        <dbReference type="ARBA" id="ARBA00006547"/>
    </source>
</evidence>
<sequence length="353" mass="40589">MPSFQFLLVRKSLFSGRTHLRPTTSMANWLYISRNISDTNRVTDFPLTREEAFSFLEDTLQISDWRLKLDTDPRNLLNTITQSMLCRIPFTNLPLVGQKIHFVTPSSFLEVKKAMFSRIGGGCVDFTMFTYALLSCLGYDCFICDSSYIYNPCNTNIHSAVIVRDLNGLGSRHLVDIGCGEPFFRSISLDFEKVSPIYCDDYLVYRFVRKNGTIVCQKMLSKHRCPEFNTPYLDTQDCGNKEWSSLLTYDVNNARDLQYLVKTRPVTVIPRYAFKFLLVIGFPTGKLRSVFNGTFYKSEEDGYIVKTKLATAEDELNVCIEKYPHLPLNMVKTVLFNSSRSNLICKYPGYRVI</sequence>
<dbReference type="InterPro" id="IPR053710">
    <property type="entry name" value="Arylamine_NAT_domain_sf"/>
</dbReference>
<dbReference type="GO" id="GO:0004060">
    <property type="term" value="F:arylamine N-acetyltransferase activity"/>
    <property type="evidence" value="ECO:0007669"/>
    <property type="project" value="UniProtKB-EC"/>
</dbReference>
<dbReference type="Proteomes" id="UP001152320">
    <property type="component" value="Chromosome 1"/>
</dbReference>
<dbReference type="InterPro" id="IPR038765">
    <property type="entry name" value="Papain-like_cys_pep_sf"/>
</dbReference>
<name>A0A9Q1CU50_HOLLE</name>
<evidence type="ECO:0000313" key="4">
    <source>
        <dbReference type="Proteomes" id="UP001152320"/>
    </source>
</evidence>